<name>A0A1T1H9V2_OCELI</name>
<evidence type="ECO:0008006" key="4">
    <source>
        <dbReference type="Google" id="ProtNLM"/>
    </source>
</evidence>
<organism evidence="2 3">
    <name type="scientific">Oceanospirillum linum</name>
    <dbReference type="NCBI Taxonomy" id="966"/>
    <lineage>
        <taxon>Bacteria</taxon>
        <taxon>Pseudomonadati</taxon>
        <taxon>Pseudomonadota</taxon>
        <taxon>Gammaproteobacteria</taxon>
        <taxon>Oceanospirillales</taxon>
        <taxon>Oceanospirillaceae</taxon>
        <taxon>Oceanospirillum</taxon>
    </lineage>
</organism>
<keyword evidence="3" id="KW-1185">Reference proteome</keyword>
<dbReference type="AlphaFoldDB" id="A0A1T1H9V2"/>
<sequence length="81" mass="8911">MGIVKISDELHDEVRKASSTMVRSINAQAEFWIKVGMLAEMNPTLTFTELMREQMKQAELSGLISESDGSKAAAEEAGVHE</sequence>
<reference evidence="2" key="1">
    <citation type="submission" date="2017-02" db="EMBL/GenBank/DDBJ databases">
        <title>Draft Genome Sequence of the Salt Water Bacterium Oceanospirillum linum ATCC 11336.</title>
        <authorList>
            <person name="Trachtenberg A.M."/>
            <person name="Carney J.G."/>
            <person name="Linnane J.D."/>
            <person name="Rheaume B.A."/>
            <person name="Pitts N.L."/>
            <person name="Mykles D.L."/>
            <person name="Maclea K.S."/>
        </authorList>
    </citation>
    <scope>NUCLEOTIDE SEQUENCE [LARGE SCALE GENOMIC DNA]</scope>
    <source>
        <strain evidence="2">ATCC 11336</strain>
    </source>
</reference>
<dbReference type="Proteomes" id="UP000190064">
    <property type="component" value="Unassembled WGS sequence"/>
</dbReference>
<comment type="caution">
    <text evidence="2">The sequence shown here is derived from an EMBL/GenBank/DDBJ whole genome shotgun (WGS) entry which is preliminary data.</text>
</comment>
<gene>
    <name evidence="2" type="ORF">BTA35_0212220</name>
</gene>
<dbReference type="Pfam" id="PF11903">
    <property type="entry name" value="ParD_like"/>
    <property type="match status" value="1"/>
</dbReference>
<dbReference type="EMBL" id="MTSD02000005">
    <property type="protein sequence ID" value="OOV86649.1"/>
    <property type="molecule type" value="Genomic_DNA"/>
</dbReference>
<protein>
    <recommendedName>
        <fullName evidence="4">ParD-like family protein</fullName>
    </recommendedName>
</protein>
<dbReference type="RefSeq" id="WP_078320099.1">
    <property type="nucleotide sequence ID" value="NZ_FXTS01000006.1"/>
</dbReference>
<proteinExistence type="predicted"/>
<evidence type="ECO:0000256" key="1">
    <source>
        <dbReference type="SAM" id="MobiDB-lite"/>
    </source>
</evidence>
<evidence type="ECO:0000313" key="2">
    <source>
        <dbReference type="EMBL" id="OOV86649.1"/>
    </source>
</evidence>
<accession>A0A1T1H9V2</accession>
<evidence type="ECO:0000313" key="3">
    <source>
        <dbReference type="Proteomes" id="UP000190064"/>
    </source>
</evidence>
<dbReference type="STRING" id="966.BTA35_0212220"/>
<dbReference type="InterPro" id="IPR021831">
    <property type="entry name" value="ParD-like"/>
</dbReference>
<feature type="region of interest" description="Disordered" evidence="1">
    <location>
        <begin position="61"/>
        <end position="81"/>
    </location>
</feature>